<proteinExistence type="predicted"/>
<dbReference type="AlphaFoldDB" id="A0A8H4UUD2"/>
<evidence type="ECO:0000256" key="1">
    <source>
        <dbReference type="SAM" id="Phobius"/>
    </source>
</evidence>
<reference evidence="2" key="1">
    <citation type="journal article" date="2020" name="BMC Genomics">
        <title>Correction to: Identification and distribution of gene clusters required for synthesis of sphingolipid metabolism inhibitors in diverse species of the filamentous fungus Fusarium.</title>
        <authorList>
            <person name="Kim H.S."/>
            <person name="Lohmar J.M."/>
            <person name="Busman M."/>
            <person name="Brown D.W."/>
            <person name="Naumann T.A."/>
            <person name="Divon H.H."/>
            <person name="Lysoe E."/>
            <person name="Uhlig S."/>
            <person name="Proctor R.H."/>
        </authorList>
    </citation>
    <scope>NUCLEOTIDE SEQUENCE</scope>
    <source>
        <strain evidence="2">NRRL 22465</strain>
    </source>
</reference>
<dbReference type="Proteomes" id="UP000635477">
    <property type="component" value="Unassembled WGS sequence"/>
</dbReference>
<dbReference type="EMBL" id="JABEYC010000047">
    <property type="protein sequence ID" value="KAF4983822.1"/>
    <property type="molecule type" value="Genomic_DNA"/>
</dbReference>
<keyword evidence="1" id="KW-0472">Membrane</keyword>
<evidence type="ECO:0000313" key="2">
    <source>
        <dbReference type="EMBL" id="KAF4983822.1"/>
    </source>
</evidence>
<evidence type="ECO:0000313" key="3">
    <source>
        <dbReference type="Proteomes" id="UP000635477"/>
    </source>
</evidence>
<accession>A0A8H4UUD2</accession>
<organism evidence="2 3">
    <name type="scientific">Fusarium zealandicum</name>
    <dbReference type="NCBI Taxonomy" id="1053134"/>
    <lineage>
        <taxon>Eukaryota</taxon>
        <taxon>Fungi</taxon>
        <taxon>Dikarya</taxon>
        <taxon>Ascomycota</taxon>
        <taxon>Pezizomycotina</taxon>
        <taxon>Sordariomycetes</taxon>
        <taxon>Hypocreomycetidae</taxon>
        <taxon>Hypocreales</taxon>
        <taxon>Nectriaceae</taxon>
        <taxon>Fusarium</taxon>
        <taxon>Fusarium staphyleae species complex</taxon>
    </lineage>
</organism>
<keyword evidence="3" id="KW-1185">Reference proteome</keyword>
<keyword evidence="1" id="KW-1133">Transmembrane helix</keyword>
<name>A0A8H4UUD2_9HYPO</name>
<reference evidence="2" key="2">
    <citation type="submission" date="2020-05" db="EMBL/GenBank/DDBJ databases">
        <authorList>
            <person name="Kim H.-S."/>
            <person name="Proctor R.H."/>
            <person name="Brown D.W."/>
        </authorList>
    </citation>
    <scope>NUCLEOTIDE SEQUENCE</scope>
    <source>
        <strain evidence="2">NRRL 22465</strain>
    </source>
</reference>
<comment type="caution">
    <text evidence="2">The sequence shown here is derived from an EMBL/GenBank/DDBJ whole genome shotgun (WGS) entry which is preliminary data.</text>
</comment>
<feature type="transmembrane region" description="Helical" evidence="1">
    <location>
        <begin position="133"/>
        <end position="154"/>
    </location>
</feature>
<gene>
    <name evidence="2" type="ORF">FZEAL_859</name>
</gene>
<dbReference type="OrthoDB" id="4801050at2759"/>
<protein>
    <submittedName>
        <fullName evidence="2">Uncharacterized protein</fullName>
    </submittedName>
</protein>
<keyword evidence="1" id="KW-0812">Transmembrane</keyword>
<sequence>MELEGTSSSGLAITGRDSETAERLPHFSLAHLPDRRLGMLRSADHAPFCSFSGLQSLTHAISVNLSVSDQGGSHSGDGFAEHRTAGPTPLQVAIAEHRTGLVTATVAGHFAHWQYLTRFRRINLHATANRRPLATAGLAWGLVYLGVLSTITFAQRSVSRRQDLLLLRRSES</sequence>